<dbReference type="CDD" id="cd01992">
    <property type="entry name" value="TilS_N"/>
    <property type="match status" value="1"/>
</dbReference>
<dbReference type="NCBIfam" id="TIGR02433">
    <property type="entry name" value="lysidine_TilS_C"/>
    <property type="match status" value="1"/>
</dbReference>
<comment type="domain">
    <text evidence="8">The N-terminal region contains the highly conserved SGGXDS motif, predicted to be a P-loop motif involved in ATP binding.</text>
</comment>
<dbReference type="Pfam" id="PF01171">
    <property type="entry name" value="ATP_bind_3"/>
    <property type="match status" value="1"/>
</dbReference>
<organism evidence="10 11">
    <name type="scientific">Enterococcus florum</name>
    <dbReference type="NCBI Taxonomy" id="2480627"/>
    <lineage>
        <taxon>Bacteria</taxon>
        <taxon>Bacillati</taxon>
        <taxon>Bacillota</taxon>
        <taxon>Bacilli</taxon>
        <taxon>Lactobacillales</taxon>
        <taxon>Enterococcaceae</taxon>
        <taxon>Enterococcus</taxon>
    </lineage>
</organism>
<dbReference type="GO" id="GO:0005737">
    <property type="term" value="C:cytoplasm"/>
    <property type="evidence" value="ECO:0007669"/>
    <property type="project" value="UniProtKB-SubCell"/>
</dbReference>
<proteinExistence type="inferred from homology"/>
<keyword evidence="3 8" id="KW-0436">Ligase</keyword>
<comment type="caution">
    <text evidence="10">The sequence shown here is derived from an EMBL/GenBank/DDBJ whole genome shotgun (WGS) entry which is preliminary data.</text>
</comment>
<dbReference type="OrthoDB" id="9807403at2"/>
<keyword evidence="2 8" id="KW-0963">Cytoplasm</keyword>
<name>A0A4P5PC76_9ENTE</name>
<dbReference type="HAMAP" id="MF_01161">
    <property type="entry name" value="tRNA_Ile_lys_synt"/>
    <property type="match status" value="1"/>
</dbReference>
<evidence type="ECO:0000256" key="6">
    <source>
        <dbReference type="ARBA" id="ARBA00022840"/>
    </source>
</evidence>
<keyword evidence="5 8" id="KW-0547">Nucleotide-binding</keyword>
<dbReference type="PANTHER" id="PTHR43033">
    <property type="entry name" value="TRNA(ILE)-LYSIDINE SYNTHASE-RELATED"/>
    <property type="match status" value="1"/>
</dbReference>
<evidence type="ECO:0000259" key="9">
    <source>
        <dbReference type="SMART" id="SM00977"/>
    </source>
</evidence>
<comment type="similarity">
    <text evidence="8">Belongs to the tRNA(Ile)-lysidine synthase family.</text>
</comment>
<dbReference type="SMART" id="SM00977">
    <property type="entry name" value="TilS_C"/>
    <property type="match status" value="1"/>
</dbReference>
<comment type="catalytic activity">
    <reaction evidence="7 8">
        <text>cytidine(34) in tRNA(Ile2) + L-lysine + ATP = lysidine(34) in tRNA(Ile2) + AMP + diphosphate + H(+)</text>
        <dbReference type="Rhea" id="RHEA:43744"/>
        <dbReference type="Rhea" id="RHEA-COMP:10625"/>
        <dbReference type="Rhea" id="RHEA-COMP:10670"/>
        <dbReference type="ChEBI" id="CHEBI:15378"/>
        <dbReference type="ChEBI" id="CHEBI:30616"/>
        <dbReference type="ChEBI" id="CHEBI:32551"/>
        <dbReference type="ChEBI" id="CHEBI:33019"/>
        <dbReference type="ChEBI" id="CHEBI:82748"/>
        <dbReference type="ChEBI" id="CHEBI:83665"/>
        <dbReference type="ChEBI" id="CHEBI:456215"/>
        <dbReference type="EC" id="6.3.4.19"/>
    </reaction>
</comment>
<reference evidence="11" key="1">
    <citation type="submission" date="2019-02" db="EMBL/GenBank/DDBJ databases">
        <title>Draft genome sequence of Enterococcus sp. Gos25-1.</title>
        <authorList>
            <person name="Tanaka N."/>
            <person name="Shiwa Y."/>
            <person name="Fujita N."/>
        </authorList>
    </citation>
    <scope>NUCLEOTIDE SEQUENCE [LARGE SCALE GENOMIC DNA]</scope>
    <source>
        <strain evidence="11">Gos25-1</strain>
    </source>
</reference>
<dbReference type="RefSeq" id="WP_146624185.1">
    <property type="nucleotide sequence ID" value="NZ_BJCC01000038.1"/>
</dbReference>
<dbReference type="SUPFAM" id="SSF52402">
    <property type="entry name" value="Adenine nucleotide alpha hydrolases-like"/>
    <property type="match status" value="1"/>
</dbReference>
<accession>A0A4P5PC76</accession>
<dbReference type="GO" id="GO:0006400">
    <property type="term" value="P:tRNA modification"/>
    <property type="evidence" value="ECO:0007669"/>
    <property type="project" value="UniProtKB-UniRule"/>
</dbReference>
<dbReference type="EC" id="6.3.4.19" evidence="8"/>
<dbReference type="NCBIfam" id="TIGR02432">
    <property type="entry name" value="lysidine_TilS_N"/>
    <property type="match status" value="1"/>
</dbReference>
<feature type="binding site" evidence="8">
    <location>
        <begin position="23"/>
        <end position="28"/>
    </location>
    <ligand>
        <name>ATP</name>
        <dbReference type="ChEBI" id="CHEBI:30616"/>
    </ligand>
</feature>
<protein>
    <recommendedName>
        <fullName evidence="8">tRNA(Ile)-lysidine synthase</fullName>
        <ecNumber evidence="8">6.3.4.19</ecNumber>
    </recommendedName>
    <alternativeName>
        <fullName evidence="8">tRNA(Ile)-2-lysyl-cytidine synthase</fullName>
    </alternativeName>
    <alternativeName>
        <fullName evidence="8">tRNA(Ile)-lysidine synthetase</fullName>
    </alternativeName>
</protein>
<dbReference type="InterPro" id="IPR011063">
    <property type="entry name" value="TilS/TtcA_N"/>
</dbReference>
<dbReference type="PANTHER" id="PTHR43033:SF1">
    <property type="entry name" value="TRNA(ILE)-LYSIDINE SYNTHASE-RELATED"/>
    <property type="match status" value="1"/>
</dbReference>
<dbReference type="InterPro" id="IPR012795">
    <property type="entry name" value="tRNA_Ile_lys_synt_N"/>
</dbReference>
<evidence type="ECO:0000256" key="4">
    <source>
        <dbReference type="ARBA" id="ARBA00022694"/>
    </source>
</evidence>
<comment type="function">
    <text evidence="8">Ligates lysine onto the cytidine present at position 34 of the AUA codon-specific tRNA(Ile) that contains the anticodon CAU, in an ATP-dependent manner. Cytidine is converted to lysidine, thus changing the amino acid specificity of the tRNA from methionine to isoleucine.</text>
</comment>
<dbReference type="Pfam" id="PF11734">
    <property type="entry name" value="TilS_C"/>
    <property type="match status" value="1"/>
</dbReference>
<comment type="subcellular location">
    <subcellularLocation>
        <location evidence="1 8">Cytoplasm</location>
    </subcellularLocation>
</comment>
<keyword evidence="6 8" id="KW-0067">ATP-binding</keyword>
<evidence type="ECO:0000256" key="2">
    <source>
        <dbReference type="ARBA" id="ARBA00022490"/>
    </source>
</evidence>
<evidence type="ECO:0000256" key="3">
    <source>
        <dbReference type="ARBA" id="ARBA00022598"/>
    </source>
</evidence>
<gene>
    <name evidence="8 10" type="primary">tilS</name>
    <name evidence="10" type="ORF">NRIC_37080</name>
</gene>
<dbReference type="GO" id="GO:0005524">
    <property type="term" value="F:ATP binding"/>
    <property type="evidence" value="ECO:0007669"/>
    <property type="project" value="UniProtKB-UniRule"/>
</dbReference>
<dbReference type="InterPro" id="IPR012094">
    <property type="entry name" value="tRNA_Ile_lys_synt"/>
</dbReference>
<dbReference type="Gene3D" id="3.40.50.620">
    <property type="entry name" value="HUPs"/>
    <property type="match status" value="1"/>
</dbReference>
<dbReference type="InterPro" id="IPR014729">
    <property type="entry name" value="Rossmann-like_a/b/a_fold"/>
</dbReference>
<dbReference type="InterPro" id="IPR012796">
    <property type="entry name" value="Lysidine-tRNA-synth_C"/>
</dbReference>
<evidence type="ECO:0000313" key="11">
    <source>
        <dbReference type="Proteomes" id="UP000290567"/>
    </source>
</evidence>
<keyword evidence="4 8" id="KW-0819">tRNA processing</keyword>
<sequence length="444" mass="52035">MERKVEQDNPELRQPAAFLAAVSGGVDSMVLLTLLEKLKKRWGFQFAVAHVNHRLREASEEEAAFLKAYCQDRQLPYFEKVWQDPISSEAAARQFRYAFFREVMQKGYPCLLTAHHGDDQIETMLLRFVRGSSLAGHGGIKRQQAFGTGTLLRPLLSFSKEEIYHYAEIHTIPFFEDESNQTLEYTRNRMRHQVLPVLKQENPRLLEHADHFHQQLQWADEWIRETLKENLKNVVFQADEVRFERQDLPDSNAGRYYFLSNLFQQQDPDNQLELSQRQLVALVGLLGSEQPQWDFDIGKDWRFVRRYEQFSLNRAIASEDDCRLLNLGETVQLGDWRLRLSESLESKPAASGQRIYLSQETALPLTIRHRQPGDRIRLNKQLTKKVNRYFIDQKIPREAREAAWLVVDSSGEILSILNFVNSYLSIENETDRIHYVLDFYRSLD</sequence>
<dbReference type="Proteomes" id="UP000290567">
    <property type="component" value="Unassembled WGS sequence"/>
</dbReference>
<evidence type="ECO:0000256" key="5">
    <source>
        <dbReference type="ARBA" id="ARBA00022741"/>
    </source>
</evidence>
<evidence type="ECO:0000256" key="7">
    <source>
        <dbReference type="ARBA" id="ARBA00048539"/>
    </source>
</evidence>
<evidence type="ECO:0000256" key="8">
    <source>
        <dbReference type="HAMAP-Rule" id="MF_01161"/>
    </source>
</evidence>
<dbReference type="AlphaFoldDB" id="A0A4P5PC76"/>
<keyword evidence="11" id="KW-1185">Reference proteome</keyword>
<dbReference type="EMBL" id="BJCC01000038">
    <property type="protein sequence ID" value="GCF95817.1"/>
    <property type="molecule type" value="Genomic_DNA"/>
</dbReference>
<dbReference type="SUPFAM" id="SSF56037">
    <property type="entry name" value="PheT/TilS domain"/>
    <property type="match status" value="1"/>
</dbReference>
<evidence type="ECO:0000313" key="10">
    <source>
        <dbReference type="EMBL" id="GCF95817.1"/>
    </source>
</evidence>
<feature type="domain" description="Lysidine-tRNA(Ile) synthetase C-terminal" evidence="9">
    <location>
        <begin position="365"/>
        <end position="439"/>
    </location>
</feature>
<evidence type="ECO:0000256" key="1">
    <source>
        <dbReference type="ARBA" id="ARBA00004496"/>
    </source>
</evidence>
<dbReference type="GO" id="GO:0032267">
    <property type="term" value="F:tRNA(Ile)-lysidine synthase activity"/>
    <property type="evidence" value="ECO:0007669"/>
    <property type="project" value="UniProtKB-EC"/>
</dbReference>